<dbReference type="GO" id="GO:0044780">
    <property type="term" value="P:bacterial-type flagellum assembly"/>
    <property type="evidence" value="ECO:0007669"/>
    <property type="project" value="InterPro"/>
</dbReference>
<dbReference type="InterPro" id="IPR036679">
    <property type="entry name" value="FlgN-like_sf"/>
</dbReference>
<dbReference type="Proteomes" id="UP000824248">
    <property type="component" value="Unassembled WGS sequence"/>
</dbReference>
<dbReference type="Pfam" id="PF05130">
    <property type="entry name" value="FlgN"/>
    <property type="match status" value="1"/>
</dbReference>
<keyword evidence="4" id="KW-0969">Cilium</keyword>
<dbReference type="Gene3D" id="1.20.58.300">
    <property type="entry name" value="FlgN-like"/>
    <property type="match status" value="1"/>
</dbReference>
<comment type="function">
    <text evidence="1">Required for the efficient initiation of filament assembly.</text>
</comment>
<accession>A0A9D1WL56</accession>
<keyword evidence="4" id="KW-0282">Flagellum</keyword>
<evidence type="ECO:0000256" key="1">
    <source>
        <dbReference type="ARBA" id="ARBA00002397"/>
    </source>
</evidence>
<dbReference type="EMBL" id="DXFC01000051">
    <property type="protein sequence ID" value="HIX60949.1"/>
    <property type="molecule type" value="Genomic_DNA"/>
</dbReference>
<dbReference type="SUPFAM" id="SSF140566">
    <property type="entry name" value="FlgN-like"/>
    <property type="match status" value="1"/>
</dbReference>
<organism evidence="4 5">
    <name type="scientific">Candidatus Halomonas stercoripullorum</name>
    <dbReference type="NCBI Taxonomy" id="2838617"/>
    <lineage>
        <taxon>Bacteria</taxon>
        <taxon>Pseudomonadati</taxon>
        <taxon>Pseudomonadota</taxon>
        <taxon>Gammaproteobacteria</taxon>
        <taxon>Oceanospirillales</taxon>
        <taxon>Halomonadaceae</taxon>
        <taxon>Halomonas</taxon>
    </lineage>
</organism>
<evidence type="ECO:0000256" key="2">
    <source>
        <dbReference type="ARBA" id="ARBA00007703"/>
    </source>
</evidence>
<keyword evidence="4" id="KW-0966">Cell projection</keyword>
<keyword evidence="3" id="KW-1005">Bacterial flagellum biogenesis</keyword>
<comment type="caution">
    <text evidence="4">The sequence shown here is derived from an EMBL/GenBank/DDBJ whole genome shotgun (WGS) entry which is preliminary data.</text>
</comment>
<gene>
    <name evidence="4" type="ORF">H9854_01755</name>
</gene>
<sequence length="149" mass="16476">MSLGKLLEQQQQRLNSVIELLTQERVRLSEANIESGELAELAKRKQALLKTLEESETLRQGVQRRLGYAEGAEGARQAAADAGCAEQWAEMLETTREAQRLNTLIGELVTLRMEQNTRLLDAIHQAAEKTTYGASGRVKAQTGRINASV</sequence>
<comment type="similarity">
    <text evidence="2">Belongs to the FlgN family.</text>
</comment>
<evidence type="ECO:0000313" key="5">
    <source>
        <dbReference type="Proteomes" id="UP000824248"/>
    </source>
</evidence>
<reference evidence="4" key="2">
    <citation type="submission" date="2021-04" db="EMBL/GenBank/DDBJ databases">
        <authorList>
            <person name="Gilroy R."/>
        </authorList>
    </citation>
    <scope>NUCLEOTIDE SEQUENCE</scope>
    <source>
        <strain evidence="4">1193</strain>
    </source>
</reference>
<proteinExistence type="inferred from homology"/>
<protein>
    <submittedName>
        <fullName evidence="4">Flagellar protein FlgN</fullName>
    </submittedName>
</protein>
<reference evidence="4" key="1">
    <citation type="journal article" date="2021" name="PeerJ">
        <title>Extensive microbial diversity within the chicken gut microbiome revealed by metagenomics and culture.</title>
        <authorList>
            <person name="Gilroy R."/>
            <person name="Ravi A."/>
            <person name="Getino M."/>
            <person name="Pursley I."/>
            <person name="Horton D.L."/>
            <person name="Alikhan N.F."/>
            <person name="Baker D."/>
            <person name="Gharbi K."/>
            <person name="Hall N."/>
            <person name="Watson M."/>
            <person name="Adriaenssens E.M."/>
            <person name="Foster-Nyarko E."/>
            <person name="Jarju S."/>
            <person name="Secka A."/>
            <person name="Antonio M."/>
            <person name="Oren A."/>
            <person name="Chaudhuri R.R."/>
            <person name="La Ragione R."/>
            <person name="Hildebrand F."/>
            <person name="Pallen M.J."/>
        </authorList>
    </citation>
    <scope>NUCLEOTIDE SEQUENCE</scope>
    <source>
        <strain evidence="4">1193</strain>
    </source>
</reference>
<name>A0A9D1WL56_9GAMM</name>
<dbReference type="InterPro" id="IPR007809">
    <property type="entry name" value="FlgN-like"/>
</dbReference>
<evidence type="ECO:0000256" key="3">
    <source>
        <dbReference type="ARBA" id="ARBA00022795"/>
    </source>
</evidence>
<evidence type="ECO:0000313" key="4">
    <source>
        <dbReference type="EMBL" id="HIX60949.1"/>
    </source>
</evidence>
<dbReference type="AlphaFoldDB" id="A0A9D1WL56"/>